<dbReference type="InterPro" id="IPR011256">
    <property type="entry name" value="Reg_factor_effector_dom_sf"/>
</dbReference>
<name>W7L039_CYTFI</name>
<dbReference type="GO" id="GO:0003700">
    <property type="term" value="F:DNA-binding transcription factor activity"/>
    <property type="evidence" value="ECO:0007669"/>
    <property type="project" value="InterPro"/>
</dbReference>
<dbReference type="SMART" id="SM00342">
    <property type="entry name" value="HTH_ARAC"/>
    <property type="match status" value="1"/>
</dbReference>
<evidence type="ECO:0000313" key="6">
    <source>
        <dbReference type="Proteomes" id="UP000019270"/>
    </source>
</evidence>
<organism evidence="5 6">
    <name type="scientific">Cytobacillus firmus DS1</name>
    <dbReference type="NCBI Taxonomy" id="1307436"/>
    <lineage>
        <taxon>Bacteria</taxon>
        <taxon>Bacillati</taxon>
        <taxon>Bacillota</taxon>
        <taxon>Bacilli</taxon>
        <taxon>Bacillales</taxon>
        <taxon>Bacillaceae</taxon>
        <taxon>Cytobacillus</taxon>
    </lineage>
</organism>
<dbReference type="EMBL" id="APVL01000001">
    <property type="protein sequence ID" value="EWG12975.1"/>
    <property type="molecule type" value="Genomic_DNA"/>
</dbReference>
<dbReference type="GO" id="GO:0043565">
    <property type="term" value="F:sequence-specific DNA binding"/>
    <property type="evidence" value="ECO:0007669"/>
    <property type="project" value="InterPro"/>
</dbReference>
<dbReference type="PROSITE" id="PS00041">
    <property type="entry name" value="HTH_ARAC_FAMILY_1"/>
    <property type="match status" value="1"/>
</dbReference>
<dbReference type="Gene3D" id="3.20.80.10">
    <property type="entry name" value="Regulatory factor, effector binding domain"/>
    <property type="match status" value="1"/>
</dbReference>
<dbReference type="InterPro" id="IPR010499">
    <property type="entry name" value="AraC_E-bd"/>
</dbReference>
<dbReference type="Gene3D" id="1.10.10.60">
    <property type="entry name" value="Homeodomain-like"/>
    <property type="match status" value="2"/>
</dbReference>
<dbReference type="InterPro" id="IPR018060">
    <property type="entry name" value="HTH_AraC"/>
</dbReference>
<dbReference type="InterPro" id="IPR050908">
    <property type="entry name" value="SmbC-like"/>
</dbReference>
<reference evidence="5 6" key="2">
    <citation type="journal article" date="2016" name="Sci. Rep.">
        <title>A novel serine protease, Sep1, from Bacillus firmus DS-1 has nematicidal activity and degrades multiple intestinal-associated nematode proteins.</title>
        <authorList>
            <person name="Geng C."/>
            <person name="Nie X."/>
            <person name="Tang Z."/>
            <person name="Zhang Y."/>
            <person name="Lin J."/>
            <person name="Sun M."/>
            <person name="Peng D."/>
        </authorList>
    </citation>
    <scope>NUCLEOTIDE SEQUENCE [LARGE SCALE GENOMIC DNA]</scope>
    <source>
        <strain evidence="5 6">DS1</strain>
    </source>
</reference>
<dbReference type="Proteomes" id="UP000019270">
    <property type="component" value="Unassembled WGS sequence"/>
</dbReference>
<dbReference type="eggNOG" id="COG3449">
    <property type="taxonomic scope" value="Bacteria"/>
</dbReference>
<accession>W7L039</accession>
<dbReference type="SMART" id="SM00871">
    <property type="entry name" value="AraC_E_bind"/>
    <property type="match status" value="1"/>
</dbReference>
<dbReference type="Pfam" id="PF12833">
    <property type="entry name" value="HTH_18"/>
    <property type="match status" value="1"/>
</dbReference>
<dbReference type="PANTHER" id="PTHR40055">
    <property type="entry name" value="TRANSCRIPTIONAL REGULATOR YGIV-RELATED"/>
    <property type="match status" value="1"/>
</dbReference>
<dbReference type="InterPro" id="IPR009057">
    <property type="entry name" value="Homeodomain-like_sf"/>
</dbReference>
<dbReference type="PRINTS" id="PR00032">
    <property type="entry name" value="HTHARAC"/>
</dbReference>
<dbReference type="PROSITE" id="PS01124">
    <property type="entry name" value="HTH_ARAC_FAMILY_2"/>
    <property type="match status" value="1"/>
</dbReference>
<evidence type="ECO:0000256" key="3">
    <source>
        <dbReference type="ARBA" id="ARBA00023163"/>
    </source>
</evidence>
<dbReference type="eggNOG" id="COG2207">
    <property type="taxonomic scope" value="Bacteria"/>
</dbReference>
<sequence length="315" mass="36565">MNSYGKEQQKQINKVLEYIEGHLSEPLPLEKLAAVSTYSVYHFQRTFKGIAGETPSEYIKRLRLENAAHYLIYERHIPITQVAMMCGFSSLSYFTYSFRENFKTSPKQWREGAYLELFPREYYDSKKSKLYSKIQKEGSHSNTYNDFRWLDLAKVKTIELPACTIVKRQSIGPYTQGIPDMWEEIYHWSKSRGLLNLNTMIAGVPRNNPYITPPEKSRYDCCIGVDESAITDQDDELISPFAGGKHVVYEFEEPLPYSERSTFIECYSELYSYWLPRSGYRYLGNPVEFVQLDEESGSLSLNCRVKAIALAIEPK</sequence>
<evidence type="ECO:0000259" key="4">
    <source>
        <dbReference type="PROSITE" id="PS01124"/>
    </source>
</evidence>
<keyword evidence="2" id="KW-0238">DNA-binding</keyword>
<dbReference type="InterPro" id="IPR020449">
    <property type="entry name" value="Tscrpt_reg_AraC-type_HTH"/>
</dbReference>
<dbReference type="PANTHER" id="PTHR40055:SF1">
    <property type="entry name" value="TRANSCRIPTIONAL REGULATOR YGIV-RELATED"/>
    <property type="match status" value="1"/>
</dbReference>
<dbReference type="InterPro" id="IPR029442">
    <property type="entry name" value="GyrI-like"/>
</dbReference>
<dbReference type="Pfam" id="PF06445">
    <property type="entry name" value="GyrI-like"/>
    <property type="match status" value="1"/>
</dbReference>
<gene>
    <name evidence="5" type="ORF">PBF_01090</name>
</gene>
<proteinExistence type="predicted"/>
<dbReference type="SUPFAM" id="SSF55136">
    <property type="entry name" value="Probable bacterial effector-binding domain"/>
    <property type="match status" value="1"/>
</dbReference>
<dbReference type="PATRIC" id="fig|1307436.3.peg.242"/>
<feature type="domain" description="HTH araC/xylS-type" evidence="4">
    <location>
        <begin position="13"/>
        <end position="112"/>
    </location>
</feature>
<keyword evidence="1" id="KW-0805">Transcription regulation</keyword>
<evidence type="ECO:0000256" key="1">
    <source>
        <dbReference type="ARBA" id="ARBA00023015"/>
    </source>
</evidence>
<evidence type="ECO:0000256" key="2">
    <source>
        <dbReference type="ARBA" id="ARBA00023125"/>
    </source>
</evidence>
<reference evidence="6" key="1">
    <citation type="submission" date="2013-03" db="EMBL/GenBank/DDBJ databases">
        <title>Draft genome sequence of Bacillus firmus DS1.</title>
        <authorList>
            <person name="Peng D."/>
            <person name="Zhu L."/>
            <person name="Sun M."/>
        </authorList>
    </citation>
    <scope>NUCLEOTIDE SEQUENCE [LARGE SCALE GENOMIC DNA]</scope>
    <source>
        <strain evidence="6">DS1</strain>
    </source>
</reference>
<dbReference type="SUPFAM" id="SSF46689">
    <property type="entry name" value="Homeodomain-like"/>
    <property type="match status" value="2"/>
</dbReference>
<evidence type="ECO:0000313" key="5">
    <source>
        <dbReference type="EMBL" id="EWG12975.1"/>
    </source>
</evidence>
<keyword evidence="3" id="KW-0804">Transcription</keyword>
<comment type="caution">
    <text evidence="5">The sequence shown here is derived from an EMBL/GenBank/DDBJ whole genome shotgun (WGS) entry which is preliminary data.</text>
</comment>
<dbReference type="AlphaFoldDB" id="W7L039"/>
<protein>
    <submittedName>
        <fullName evidence="5">AraC family transcriptional regulator</fullName>
    </submittedName>
</protein>
<dbReference type="RefSeq" id="WP_035325947.1">
    <property type="nucleotide sequence ID" value="NZ_APVL01000001.1"/>
</dbReference>
<dbReference type="InterPro" id="IPR018062">
    <property type="entry name" value="HTH_AraC-typ_CS"/>
</dbReference>